<accession>A0A0L0D5G6</accession>
<dbReference type="RefSeq" id="XP_013759532.1">
    <property type="nucleotide sequence ID" value="XM_013904078.1"/>
</dbReference>
<dbReference type="InterPro" id="IPR013970">
    <property type="entry name" value="Rfa2"/>
</dbReference>
<organism evidence="4 5">
    <name type="scientific">Thecamonas trahens ATCC 50062</name>
    <dbReference type="NCBI Taxonomy" id="461836"/>
    <lineage>
        <taxon>Eukaryota</taxon>
        <taxon>Apusozoa</taxon>
        <taxon>Apusomonadida</taxon>
        <taxon>Apusomonadidae</taxon>
        <taxon>Thecamonas</taxon>
    </lineage>
</organism>
<dbReference type="GO" id="GO:0003684">
    <property type="term" value="F:damaged DNA binding"/>
    <property type="evidence" value="ECO:0007669"/>
    <property type="project" value="TreeGrafter"/>
</dbReference>
<evidence type="ECO:0000256" key="2">
    <source>
        <dbReference type="ARBA" id="ARBA00009761"/>
    </source>
</evidence>
<dbReference type="OrthoDB" id="188186at2759"/>
<dbReference type="PANTHER" id="PTHR15114">
    <property type="entry name" value="REPLICATION PROTEIN A3"/>
    <property type="match status" value="1"/>
</dbReference>
<dbReference type="CDD" id="cd04479">
    <property type="entry name" value="RPA3"/>
    <property type="match status" value="1"/>
</dbReference>
<dbReference type="GO" id="GO:0003697">
    <property type="term" value="F:single-stranded DNA binding"/>
    <property type="evidence" value="ECO:0007669"/>
    <property type="project" value="TreeGrafter"/>
</dbReference>
<dbReference type="GO" id="GO:0006298">
    <property type="term" value="P:mismatch repair"/>
    <property type="evidence" value="ECO:0007669"/>
    <property type="project" value="TreeGrafter"/>
</dbReference>
<evidence type="ECO:0000313" key="4">
    <source>
        <dbReference type="EMBL" id="KNC47607.1"/>
    </source>
</evidence>
<dbReference type="Gene3D" id="2.40.50.140">
    <property type="entry name" value="Nucleic acid-binding proteins"/>
    <property type="match status" value="1"/>
</dbReference>
<dbReference type="GO" id="GO:0006284">
    <property type="term" value="P:base-excision repair"/>
    <property type="evidence" value="ECO:0007669"/>
    <property type="project" value="TreeGrafter"/>
</dbReference>
<comment type="similarity">
    <text evidence="2">Belongs to the replication factor A protein 3 family.</text>
</comment>
<keyword evidence="3" id="KW-0539">Nucleus</keyword>
<dbReference type="AlphaFoldDB" id="A0A0L0D5G6"/>
<dbReference type="GO" id="GO:0035861">
    <property type="term" value="C:site of double-strand break"/>
    <property type="evidence" value="ECO:0007669"/>
    <property type="project" value="TreeGrafter"/>
</dbReference>
<dbReference type="EMBL" id="GL349447">
    <property type="protein sequence ID" value="KNC47607.1"/>
    <property type="molecule type" value="Genomic_DNA"/>
</dbReference>
<comment type="subcellular location">
    <subcellularLocation>
        <location evidence="1">Nucleus</location>
    </subcellularLocation>
</comment>
<dbReference type="GO" id="GO:0005662">
    <property type="term" value="C:DNA replication factor A complex"/>
    <property type="evidence" value="ECO:0007669"/>
    <property type="project" value="TreeGrafter"/>
</dbReference>
<dbReference type="OMA" id="MEITTTY"/>
<reference evidence="4 5" key="1">
    <citation type="submission" date="2010-05" db="EMBL/GenBank/DDBJ databases">
        <title>The Genome Sequence of Thecamonas trahens ATCC 50062.</title>
        <authorList>
            <consortium name="The Broad Institute Genome Sequencing Platform"/>
            <person name="Russ C."/>
            <person name="Cuomo C."/>
            <person name="Shea T."/>
            <person name="Young S.K."/>
            <person name="Zeng Q."/>
            <person name="Koehrsen M."/>
            <person name="Haas B."/>
            <person name="Borodovsky M."/>
            <person name="Guigo R."/>
            <person name="Alvarado L."/>
            <person name="Berlin A."/>
            <person name="Bochicchio J."/>
            <person name="Borenstein D."/>
            <person name="Chapman S."/>
            <person name="Chen Z."/>
            <person name="Freedman E."/>
            <person name="Gellesch M."/>
            <person name="Goldberg J."/>
            <person name="Griggs A."/>
            <person name="Gujja S."/>
            <person name="Heilman E."/>
            <person name="Heiman D."/>
            <person name="Hepburn T."/>
            <person name="Howarth C."/>
            <person name="Jen D."/>
            <person name="Larson L."/>
            <person name="Mehta T."/>
            <person name="Park D."/>
            <person name="Pearson M."/>
            <person name="Roberts A."/>
            <person name="Saif S."/>
            <person name="Shenoy N."/>
            <person name="Sisk P."/>
            <person name="Stolte C."/>
            <person name="Sykes S."/>
            <person name="Thomson T."/>
            <person name="Walk T."/>
            <person name="White J."/>
            <person name="Yandava C."/>
            <person name="Burger G."/>
            <person name="Gray M.W."/>
            <person name="Holland P.W.H."/>
            <person name="King N."/>
            <person name="Lang F.B.F."/>
            <person name="Roger A.J."/>
            <person name="Ruiz-Trillo I."/>
            <person name="Lander E."/>
            <person name="Nusbaum C."/>
        </authorList>
    </citation>
    <scope>NUCLEOTIDE SEQUENCE [LARGE SCALE GENOMIC DNA]</scope>
    <source>
        <strain evidence="4 5">ATCC 50062</strain>
    </source>
</reference>
<dbReference type="SUPFAM" id="SSF50249">
    <property type="entry name" value="Nucleic acid-binding proteins"/>
    <property type="match status" value="1"/>
</dbReference>
<proteinExistence type="inferred from homology"/>
<evidence type="ECO:0000256" key="3">
    <source>
        <dbReference type="ARBA" id="ARBA00023242"/>
    </source>
</evidence>
<evidence type="ECO:0008006" key="6">
    <source>
        <dbReference type="Google" id="ProtNLM"/>
    </source>
</evidence>
<dbReference type="GO" id="GO:0006289">
    <property type="term" value="P:nucleotide-excision repair"/>
    <property type="evidence" value="ECO:0007669"/>
    <property type="project" value="TreeGrafter"/>
</dbReference>
<protein>
    <recommendedName>
        <fullName evidence="6">Replication factor A protein 3</fullName>
    </recommendedName>
</protein>
<keyword evidence="5" id="KW-1185">Reference proteome</keyword>
<dbReference type="GO" id="GO:0000724">
    <property type="term" value="P:double-strand break repair via homologous recombination"/>
    <property type="evidence" value="ECO:0007669"/>
    <property type="project" value="TreeGrafter"/>
</dbReference>
<dbReference type="GO" id="GO:0006260">
    <property type="term" value="P:DNA replication"/>
    <property type="evidence" value="ECO:0007669"/>
    <property type="project" value="InterPro"/>
</dbReference>
<dbReference type="PANTHER" id="PTHR15114:SF1">
    <property type="entry name" value="REPLICATION PROTEIN A 14 KDA SUBUNIT"/>
    <property type="match status" value="1"/>
</dbReference>
<sequence length="113" mass="11901">MATTTTAAAPTGVATPRINGASLSAFVGSLVRVVGEVVDKTGAVSLRTCDGHTVTVQSQDPMLYSTKFVEVIGHVSPELSIREAKVIPFGDSFNLELYSKVVGHTLKHRAVFG</sequence>
<dbReference type="Pfam" id="PF08661">
    <property type="entry name" value="Rep_fac-A_3"/>
    <property type="match status" value="1"/>
</dbReference>
<evidence type="ECO:0000256" key="1">
    <source>
        <dbReference type="ARBA" id="ARBA00004123"/>
    </source>
</evidence>
<dbReference type="STRING" id="461836.A0A0L0D5G6"/>
<evidence type="ECO:0000313" key="5">
    <source>
        <dbReference type="Proteomes" id="UP000054408"/>
    </source>
</evidence>
<dbReference type="Proteomes" id="UP000054408">
    <property type="component" value="Unassembled WGS sequence"/>
</dbReference>
<dbReference type="GeneID" id="25562293"/>
<name>A0A0L0D5G6_THETB</name>
<gene>
    <name evidence="4" type="ORF">AMSG_02631</name>
</gene>
<dbReference type="InterPro" id="IPR012340">
    <property type="entry name" value="NA-bd_OB-fold"/>
</dbReference>